<evidence type="ECO:0000313" key="1">
    <source>
        <dbReference type="EMBL" id="KKL87101.1"/>
    </source>
</evidence>
<dbReference type="AlphaFoldDB" id="A0A0F9G9K8"/>
<protein>
    <submittedName>
        <fullName evidence="1">Uncharacterized protein</fullName>
    </submittedName>
</protein>
<comment type="caution">
    <text evidence="1">The sequence shown here is derived from an EMBL/GenBank/DDBJ whole genome shotgun (WGS) entry which is preliminary data.</text>
</comment>
<dbReference type="EMBL" id="LAZR01020929">
    <property type="protein sequence ID" value="KKL87101.1"/>
    <property type="molecule type" value="Genomic_DNA"/>
</dbReference>
<sequence length="109" mass="12995">MIRNQCFQYYCLDLENREVFYRWIEAIFEILKVFNDNGLIAFAFHENERLLLQKFYNILEIKVGDLSNYSFIPNLLVVNLQESKYESLTEALYSLGYLNSGDSLFRNNN</sequence>
<accession>A0A0F9G9K8</accession>
<organism evidence="1">
    <name type="scientific">marine sediment metagenome</name>
    <dbReference type="NCBI Taxonomy" id="412755"/>
    <lineage>
        <taxon>unclassified sequences</taxon>
        <taxon>metagenomes</taxon>
        <taxon>ecological metagenomes</taxon>
    </lineage>
</organism>
<reference evidence="1" key="1">
    <citation type="journal article" date="2015" name="Nature">
        <title>Complex archaea that bridge the gap between prokaryotes and eukaryotes.</title>
        <authorList>
            <person name="Spang A."/>
            <person name="Saw J.H."/>
            <person name="Jorgensen S.L."/>
            <person name="Zaremba-Niedzwiedzka K."/>
            <person name="Martijn J."/>
            <person name="Lind A.E."/>
            <person name="van Eijk R."/>
            <person name="Schleper C."/>
            <person name="Guy L."/>
            <person name="Ettema T.J."/>
        </authorList>
    </citation>
    <scope>NUCLEOTIDE SEQUENCE</scope>
</reference>
<proteinExistence type="predicted"/>
<name>A0A0F9G9K8_9ZZZZ</name>
<gene>
    <name evidence="1" type="ORF">LCGC14_1938090</name>
</gene>